<accession>A0A5B1LZV2</accession>
<proteinExistence type="predicted"/>
<keyword evidence="1" id="KW-0812">Transmembrane</keyword>
<name>A0A5B1LZV2_9ACTN</name>
<protein>
    <submittedName>
        <fullName evidence="2">Ferric reductase</fullName>
    </submittedName>
</protein>
<feature type="transmembrane region" description="Helical" evidence="1">
    <location>
        <begin position="12"/>
        <end position="31"/>
    </location>
</feature>
<organism evidence="2 3">
    <name type="scientific">Nocardioides antri</name>
    <dbReference type="NCBI Taxonomy" id="2607659"/>
    <lineage>
        <taxon>Bacteria</taxon>
        <taxon>Bacillati</taxon>
        <taxon>Actinomycetota</taxon>
        <taxon>Actinomycetes</taxon>
        <taxon>Propionibacteriales</taxon>
        <taxon>Nocardioidaceae</taxon>
        <taxon>Nocardioides</taxon>
    </lineage>
</organism>
<gene>
    <name evidence="2" type="ORF">F0U47_17280</name>
</gene>
<dbReference type="RefSeq" id="WP_149751700.1">
    <property type="nucleotide sequence ID" value="NZ_VUJW01000010.1"/>
</dbReference>
<feature type="transmembrane region" description="Helical" evidence="1">
    <location>
        <begin position="91"/>
        <end position="112"/>
    </location>
</feature>
<evidence type="ECO:0000256" key="1">
    <source>
        <dbReference type="SAM" id="Phobius"/>
    </source>
</evidence>
<evidence type="ECO:0000313" key="2">
    <source>
        <dbReference type="EMBL" id="KAA1426081.1"/>
    </source>
</evidence>
<dbReference type="Proteomes" id="UP000324351">
    <property type="component" value="Unassembled WGS sequence"/>
</dbReference>
<keyword evidence="1" id="KW-0472">Membrane</keyword>
<reference evidence="2 3" key="2">
    <citation type="submission" date="2019-09" db="EMBL/GenBank/DDBJ databases">
        <authorList>
            <person name="Jin C."/>
        </authorList>
    </citation>
    <scope>NUCLEOTIDE SEQUENCE [LARGE SCALE GENOMIC DNA]</scope>
    <source>
        <strain evidence="2 3">BN140041</strain>
    </source>
</reference>
<sequence length="182" mass="19574">MSDAMLWFLNRGTGMALLAVLTISVCLGVLATRGRAGSQVPAFVTRALHRNLSLFGMALLAGHIVTAVLDEFVDIRWWIAFVPYGSGYEPLWVAAGTVATDLFLAVVVTTMVRARLGLSRWHRVHQLAHLAWALGLVHGLAIGTDRREPWAVGCYLVAVALVAVAVLARVGSPQPVRQGEPA</sequence>
<dbReference type="AlphaFoldDB" id="A0A5B1LZV2"/>
<feature type="transmembrane region" description="Helical" evidence="1">
    <location>
        <begin position="52"/>
        <end position="79"/>
    </location>
</feature>
<reference evidence="2 3" key="1">
    <citation type="submission" date="2019-09" db="EMBL/GenBank/DDBJ databases">
        <title>Nocardioides panacisoli sp. nov., isolated from the soil of a ginseng field.</title>
        <authorList>
            <person name="Cho C."/>
        </authorList>
    </citation>
    <scope>NUCLEOTIDE SEQUENCE [LARGE SCALE GENOMIC DNA]</scope>
    <source>
        <strain evidence="2 3">BN140041</strain>
    </source>
</reference>
<dbReference type="EMBL" id="VUJW01000010">
    <property type="protein sequence ID" value="KAA1426081.1"/>
    <property type="molecule type" value="Genomic_DNA"/>
</dbReference>
<feature type="transmembrane region" description="Helical" evidence="1">
    <location>
        <begin position="150"/>
        <end position="168"/>
    </location>
</feature>
<keyword evidence="3" id="KW-1185">Reference proteome</keyword>
<keyword evidence="1" id="KW-1133">Transmembrane helix</keyword>
<evidence type="ECO:0000313" key="3">
    <source>
        <dbReference type="Proteomes" id="UP000324351"/>
    </source>
</evidence>
<feature type="transmembrane region" description="Helical" evidence="1">
    <location>
        <begin position="124"/>
        <end position="144"/>
    </location>
</feature>
<comment type="caution">
    <text evidence="2">The sequence shown here is derived from an EMBL/GenBank/DDBJ whole genome shotgun (WGS) entry which is preliminary data.</text>
</comment>